<evidence type="ECO:0000313" key="1">
    <source>
        <dbReference type="EMBL" id="KAL2917246.1"/>
    </source>
</evidence>
<organism evidence="1 2">
    <name type="scientific">Polyrhizophydium stewartii</name>
    <dbReference type="NCBI Taxonomy" id="2732419"/>
    <lineage>
        <taxon>Eukaryota</taxon>
        <taxon>Fungi</taxon>
        <taxon>Fungi incertae sedis</taxon>
        <taxon>Chytridiomycota</taxon>
        <taxon>Chytridiomycota incertae sedis</taxon>
        <taxon>Chytridiomycetes</taxon>
        <taxon>Rhizophydiales</taxon>
        <taxon>Rhizophydiales incertae sedis</taxon>
        <taxon>Polyrhizophydium</taxon>
    </lineage>
</organism>
<name>A0ABR4NCK2_9FUNG</name>
<protein>
    <submittedName>
        <fullName evidence="1">Ribonuclease H2 subunit C</fullName>
    </submittedName>
</protein>
<keyword evidence="2" id="KW-1185">Reference proteome</keyword>
<dbReference type="Gene3D" id="2.40.128.680">
    <property type="match status" value="1"/>
</dbReference>
<gene>
    <name evidence="1" type="primary">RNASEH2C</name>
    <name evidence="1" type="ORF">HK105_203311</name>
</gene>
<sequence length="164" mass="17613">MTTLLDGRAFDRSAKRPPVAVQALPCWVDFNGPAPVSSFLVAADTKSSVRIPQPVPPAGAEHDARTPPEIVPVQQSAMRGRGLLGVRLHAPAGYAFAAVERTRPPHSVEADTYWRVCGASDDCLVWLHDETPSVHTEPMLQLPAWTQLQAAVHAPVSAAECEGH</sequence>
<accession>A0ABR4NCK2</accession>
<dbReference type="PANTHER" id="PTHR47204">
    <property type="entry name" value="OS02G0168900 PROTEIN"/>
    <property type="match status" value="1"/>
</dbReference>
<dbReference type="EMBL" id="JADGIZ020000012">
    <property type="protein sequence ID" value="KAL2917246.1"/>
    <property type="molecule type" value="Genomic_DNA"/>
</dbReference>
<reference evidence="1 2" key="1">
    <citation type="submission" date="2023-09" db="EMBL/GenBank/DDBJ databases">
        <title>Pangenome analysis of Batrachochytrium dendrobatidis and related Chytrids.</title>
        <authorList>
            <person name="Yacoub M.N."/>
            <person name="Stajich J.E."/>
            <person name="James T.Y."/>
        </authorList>
    </citation>
    <scope>NUCLEOTIDE SEQUENCE [LARGE SCALE GENOMIC DNA]</scope>
    <source>
        <strain evidence="1 2">JEL0888</strain>
    </source>
</reference>
<evidence type="ECO:0000313" key="2">
    <source>
        <dbReference type="Proteomes" id="UP001527925"/>
    </source>
</evidence>
<comment type="caution">
    <text evidence="1">The sequence shown here is derived from an EMBL/GenBank/DDBJ whole genome shotgun (WGS) entry which is preliminary data.</text>
</comment>
<dbReference type="InterPro" id="IPR013924">
    <property type="entry name" value="RNase_H2_suC"/>
</dbReference>
<dbReference type="Pfam" id="PF08615">
    <property type="entry name" value="RNase_H2_suC"/>
    <property type="match status" value="1"/>
</dbReference>
<dbReference type="Proteomes" id="UP001527925">
    <property type="component" value="Unassembled WGS sequence"/>
</dbReference>
<dbReference type="PANTHER" id="PTHR47204:SF1">
    <property type="entry name" value="RIBONUCLEASE H2 SUBUNIT C"/>
    <property type="match status" value="1"/>
</dbReference>
<proteinExistence type="predicted"/>